<dbReference type="OMA" id="CWLNAHQ"/>
<dbReference type="EMBL" id="NSLJ01000001">
    <property type="protein sequence ID" value="PDP45094.1"/>
    <property type="molecule type" value="Genomic_DNA"/>
</dbReference>
<dbReference type="NCBIfam" id="TIGR01549">
    <property type="entry name" value="HAD-SF-IA-v1"/>
    <property type="match status" value="1"/>
</dbReference>
<dbReference type="RefSeq" id="WP_014225176.1">
    <property type="nucleotide sequence ID" value="NZ_CAJPTF010000020.1"/>
</dbReference>
<evidence type="ECO:0000313" key="1">
    <source>
        <dbReference type="EMBL" id="PDP45094.1"/>
    </source>
</evidence>
<dbReference type="SUPFAM" id="SSF56784">
    <property type="entry name" value="HAD-like"/>
    <property type="match status" value="1"/>
</dbReference>
<dbReference type="GeneID" id="34758969"/>
<protein>
    <submittedName>
        <fullName evidence="1">Noncanonical pyrimidine nucleotidase, YjjG family</fullName>
    </submittedName>
    <submittedName>
        <fullName evidence="2">Pyrimidine 5'-nucleotidase YjjG</fullName>
        <ecNumber evidence="2">3.1.3.5</ecNumber>
    </submittedName>
</protein>
<evidence type="ECO:0000313" key="4">
    <source>
        <dbReference type="Proteomes" id="UP000219259"/>
    </source>
</evidence>
<dbReference type="InterPro" id="IPR011951">
    <property type="entry name" value="HAD-SF_hydro_IA_YjjG/PynA"/>
</dbReference>
<dbReference type="InterPro" id="IPR023214">
    <property type="entry name" value="HAD_sf"/>
</dbReference>
<dbReference type="Gene3D" id="1.10.150.240">
    <property type="entry name" value="Putative phosphatase, domain 2"/>
    <property type="match status" value="1"/>
</dbReference>
<gene>
    <name evidence="2" type="primary">yjjG</name>
    <name evidence="1" type="ORF">CLI86_00190</name>
    <name evidence="2" type="ORF">TFUB20_01581</name>
</gene>
<dbReference type="NCBIfam" id="TIGR02254">
    <property type="entry name" value="YjjG_YfnB"/>
    <property type="match status" value="1"/>
</dbReference>
<reference evidence="2 3" key="1">
    <citation type="submission" date="2016-09" db="EMBL/GenBank/DDBJ databases">
        <authorList>
            <person name="Capua I."/>
            <person name="De Benedictis P."/>
            <person name="Joannis T."/>
            <person name="Lombin L.H."/>
            <person name="Cattoli G."/>
        </authorList>
    </citation>
    <scope>NUCLEOTIDE SEQUENCE [LARGE SCALE GENOMIC DNA]</scope>
    <source>
        <strain evidence="2 3">UB20</strain>
    </source>
</reference>
<dbReference type="EMBL" id="FMMM01000056">
    <property type="protein sequence ID" value="SCQ22058.1"/>
    <property type="molecule type" value="Genomic_DNA"/>
</dbReference>
<dbReference type="AlphaFoldDB" id="A0A1D3UQ14"/>
<organism evidence="2 3">
    <name type="scientific">Tannerella forsythia</name>
    <name type="common">Bacteroides forsythus</name>
    <dbReference type="NCBI Taxonomy" id="28112"/>
    <lineage>
        <taxon>Bacteria</taxon>
        <taxon>Pseudomonadati</taxon>
        <taxon>Bacteroidota</taxon>
        <taxon>Bacteroidia</taxon>
        <taxon>Bacteroidales</taxon>
        <taxon>Tannerellaceae</taxon>
        <taxon>Tannerella</taxon>
    </lineage>
</organism>
<dbReference type="CDD" id="cd04305">
    <property type="entry name" value="HAD_Neu5Ac-Pase_like"/>
    <property type="match status" value="1"/>
</dbReference>
<dbReference type="Proteomes" id="UP000219259">
    <property type="component" value="Unassembled WGS sequence"/>
</dbReference>
<evidence type="ECO:0000313" key="2">
    <source>
        <dbReference type="EMBL" id="SCQ22058.1"/>
    </source>
</evidence>
<reference evidence="1 4" key="2">
    <citation type="submission" date="2017-09" db="EMBL/GenBank/DDBJ databases">
        <title>Phase variable restriction modification systems are present in the genome sequences of periodontal pathogens Prevotella intermedia, Tannerella forsythia and Porphyromonas gingivalis.</title>
        <authorList>
            <person name="Haigh R.D."/>
            <person name="Crawford L."/>
            <person name="Ralph J."/>
            <person name="Wanford J."/>
            <person name="Vartoukian S.R."/>
            <person name="Hijazib K."/>
            <person name="Wade W."/>
            <person name="Oggioni M.R."/>
        </authorList>
    </citation>
    <scope>NUCLEOTIDE SEQUENCE [LARGE SCALE GENOMIC DNA]</scope>
    <source>
        <strain evidence="1 4">WW11663</strain>
    </source>
</reference>
<dbReference type="InterPro" id="IPR052550">
    <property type="entry name" value="Pyrimidine_5'-ntase_YjjG"/>
</dbReference>
<dbReference type="SFLD" id="SFLDS00003">
    <property type="entry name" value="Haloacid_Dehalogenase"/>
    <property type="match status" value="1"/>
</dbReference>
<dbReference type="PANTHER" id="PTHR47478:SF1">
    <property type="entry name" value="PYRIMIDINE 5'-NUCLEOTIDASE YJJG"/>
    <property type="match status" value="1"/>
</dbReference>
<dbReference type="Pfam" id="PF00702">
    <property type="entry name" value="Hydrolase"/>
    <property type="match status" value="1"/>
</dbReference>
<proteinExistence type="predicted"/>
<dbReference type="Proteomes" id="UP000182057">
    <property type="component" value="Unassembled WGS sequence"/>
</dbReference>
<dbReference type="InterPro" id="IPR006439">
    <property type="entry name" value="HAD-SF_hydro_IA"/>
</dbReference>
<dbReference type="GO" id="GO:0008253">
    <property type="term" value="F:5'-nucleotidase activity"/>
    <property type="evidence" value="ECO:0007669"/>
    <property type="project" value="UniProtKB-EC"/>
</dbReference>
<sequence length="232" mass="28072">MRTGYKSLFFDLDDTLWDTYHNNKECLEEIYVDYRFDRHYDSFEMFFGRYMPHNLKLWEQYRNHEIDRRTLILERLLYMLRPMGIDDVDFTLKLNRDFLERTTRKTSLIPGAIELLEYLRPFYRMFIVSNGFREVQQLKMENSGLAPYFERLILSEDVGIQKPHREIFDYALRCTNSRRHESLMIGDSWEADIEGSYQSKIDQLWFNPERLPAHGFIPTFNVCSLSEIQDLL</sequence>
<evidence type="ECO:0000313" key="3">
    <source>
        <dbReference type="Proteomes" id="UP000182057"/>
    </source>
</evidence>
<keyword evidence="2" id="KW-0378">Hydrolase</keyword>
<dbReference type="EC" id="3.1.3.5" evidence="2"/>
<dbReference type="Gene3D" id="3.40.50.1000">
    <property type="entry name" value="HAD superfamily/HAD-like"/>
    <property type="match status" value="1"/>
</dbReference>
<accession>A0A1D3UQ14</accession>
<dbReference type="SFLD" id="SFLDG01129">
    <property type="entry name" value="C1.5:_HAD__Beta-PGM__Phosphata"/>
    <property type="match status" value="1"/>
</dbReference>
<name>A0A1D3UQ14_TANFO</name>
<dbReference type="OrthoDB" id="9802350at2"/>
<dbReference type="InterPro" id="IPR023198">
    <property type="entry name" value="PGP-like_dom2"/>
</dbReference>
<dbReference type="PANTHER" id="PTHR47478">
    <property type="match status" value="1"/>
</dbReference>
<dbReference type="InterPro" id="IPR036412">
    <property type="entry name" value="HAD-like_sf"/>
</dbReference>